<evidence type="ECO:0000313" key="1">
    <source>
        <dbReference type="EMBL" id="KKN89715.1"/>
    </source>
</evidence>
<dbReference type="EMBL" id="LAZR01000116">
    <property type="protein sequence ID" value="KKN89715.1"/>
    <property type="molecule type" value="Genomic_DNA"/>
</dbReference>
<comment type="caution">
    <text evidence="1">The sequence shown here is derived from an EMBL/GenBank/DDBJ whole genome shotgun (WGS) entry which is preliminary data.</text>
</comment>
<protein>
    <submittedName>
        <fullName evidence="1">Uncharacterized protein</fullName>
    </submittedName>
</protein>
<accession>A0A0F9U904</accession>
<dbReference type="AlphaFoldDB" id="A0A0F9U904"/>
<organism evidence="1">
    <name type="scientific">marine sediment metagenome</name>
    <dbReference type="NCBI Taxonomy" id="412755"/>
    <lineage>
        <taxon>unclassified sequences</taxon>
        <taxon>metagenomes</taxon>
        <taxon>ecological metagenomes</taxon>
    </lineage>
</organism>
<reference evidence="1" key="1">
    <citation type="journal article" date="2015" name="Nature">
        <title>Complex archaea that bridge the gap between prokaryotes and eukaryotes.</title>
        <authorList>
            <person name="Spang A."/>
            <person name="Saw J.H."/>
            <person name="Jorgensen S.L."/>
            <person name="Zaremba-Niedzwiedzka K."/>
            <person name="Martijn J."/>
            <person name="Lind A.E."/>
            <person name="van Eijk R."/>
            <person name="Schleper C."/>
            <person name="Guy L."/>
            <person name="Ettema T.J."/>
        </authorList>
    </citation>
    <scope>NUCLEOTIDE SEQUENCE</scope>
</reference>
<gene>
    <name evidence="1" type="ORF">LCGC14_0235610</name>
</gene>
<sequence>MTKHYGKEPWEMTREQFKAFQPTVPEWFEEGLEARGRARSFISQRTLHTESTLDYELPDVEQAKWGMRTYRDAADAAKNWLAEHPEYVSDHEDAVYEAVAEGKPVPLSVLQEYRGQGWADDAMIKETL</sequence>
<proteinExistence type="predicted"/>
<name>A0A0F9U904_9ZZZZ</name>